<evidence type="ECO:0000313" key="2">
    <source>
        <dbReference type="Proteomes" id="UP000301751"/>
    </source>
</evidence>
<protein>
    <recommendedName>
        <fullName evidence="3">Glycosyl transferase family 1 domain-containing protein</fullName>
    </recommendedName>
</protein>
<evidence type="ECO:0008006" key="3">
    <source>
        <dbReference type="Google" id="ProtNLM"/>
    </source>
</evidence>
<sequence length="402" mass="43392">MTAAATIFYVLPHLDVPPFEDHRQARIGRERRMVQLSRAAGHTAELYLLSRQSALRRLDDPVGSWLVPTDTPQGTDRFAHVSTSLLDAVQRARPDVVVIKGLGYRLTHWLVLHSDHRFRLVLMAAGQVRDVLRDQADYILAETSAQIANSFRTAARLGRAGVLPKLVEPLVAPAALPRRFDVVNVGRFTANKNQAALLPLADAFRLALVGDGDGWRAVRDLAQQQAQPVHLPGHLDPAATQALIADARLMVHVAHHEGVARVVMEAFALGVPVVASSVAMPGAFEHGVQGLLVPPAQILPSARALLADEPRRAAMGRAALQYAQTHCSEAALGAALQTMLQRVLAGPPRHRSRWIDQRGLQARLALAAGRRGLRSVLRAGVQAAGLGGVARRLLAALRAGPR</sequence>
<dbReference type="InterPro" id="IPR050194">
    <property type="entry name" value="Glycosyltransferase_grp1"/>
</dbReference>
<dbReference type="PANTHER" id="PTHR45947:SF3">
    <property type="entry name" value="SULFOQUINOVOSYL TRANSFERASE SQD2"/>
    <property type="match status" value="1"/>
</dbReference>
<dbReference type="GO" id="GO:0016757">
    <property type="term" value="F:glycosyltransferase activity"/>
    <property type="evidence" value="ECO:0007669"/>
    <property type="project" value="TreeGrafter"/>
</dbReference>
<dbReference type="CDD" id="cd03801">
    <property type="entry name" value="GT4_PimA-like"/>
    <property type="match status" value="1"/>
</dbReference>
<evidence type="ECO:0000313" key="1">
    <source>
        <dbReference type="EMBL" id="GCL63483.1"/>
    </source>
</evidence>
<proteinExistence type="predicted"/>
<comment type="caution">
    <text evidence="1">The sequence shown here is derived from an EMBL/GenBank/DDBJ whole genome shotgun (WGS) entry which is preliminary data.</text>
</comment>
<dbReference type="EMBL" id="BJCL01000006">
    <property type="protein sequence ID" value="GCL63483.1"/>
    <property type="molecule type" value="Genomic_DNA"/>
</dbReference>
<accession>A0A480APY6</accession>
<keyword evidence="2" id="KW-1185">Reference proteome</keyword>
<dbReference type="Proteomes" id="UP000301751">
    <property type="component" value="Unassembled WGS sequence"/>
</dbReference>
<gene>
    <name evidence="1" type="ORF">AQPW35_25640</name>
</gene>
<dbReference type="SUPFAM" id="SSF53756">
    <property type="entry name" value="UDP-Glycosyltransferase/glycogen phosphorylase"/>
    <property type="match status" value="1"/>
</dbReference>
<organism evidence="1 2">
    <name type="scientific">Pseudaquabacterium pictum</name>
    <dbReference type="NCBI Taxonomy" id="2315236"/>
    <lineage>
        <taxon>Bacteria</taxon>
        <taxon>Pseudomonadati</taxon>
        <taxon>Pseudomonadota</taxon>
        <taxon>Betaproteobacteria</taxon>
        <taxon>Burkholderiales</taxon>
        <taxon>Sphaerotilaceae</taxon>
        <taxon>Pseudaquabacterium</taxon>
    </lineage>
</organism>
<dbReference type="RefSeq" id="WP_137733234.1">
    <property type="nucleotide sequence ID" value="NZ_BJCL01000006.1"/>
</dbReference>
<dbReference type="AlphaFoldDB" id="A0A480APY6"/>
<dbReference type="OrthoDB" id="9802525at2"/>
<dbReference type="PANTHER" id="PTHR45947">
    <property type="entry name" value="SULFOQUINOVOSYL TRANSFERASE SQD2"/>
    <property type="match status" value="1"/>
</dbReference>
<reference evidence="2" key="1">
    <citation type="submission" date="2019-03" db="EMBL/GenBank/DDBJ databases">
        <title>Aquabacterium pictum sp.nov., the first bacteriochlorophyll a-containing freshwater bacterium in the genus Aquabacterium of the class Betaproteobacteria.</title>
        <authorList>
            <person name="Hirose S."/>
            <person name="Tank M."/>
            <person name="Hara E."/>
            <person name="Tamaki H."/>
            <person name="Takaichi S."/>
            <person name="Haruta S."/>
            <person name="Hanada S."/>
        </authorList>
    </citation>
    <scope>NUCLEOTIDE SEQUENCE [LARGE SCALE GENOMIC DNA]</scope>
    <source>
        <strain evidence="2">W35</strain>
    </source>
</reference>
<dbReference type="Gene3D" id="3.40.50.2000">
    <property type="entry name" value="Glycogen Phosphorylase B"/>
    <property type="match status" value="2"/>
</dbReference>
<name>A0A480APY6_9BURK</name>
<dbReference type="Pfam" id="PF13692">
    <property type="entry name" value="Glyco_trans_1_4"/>
    <property type="match status" value="1"/>
</dbReference>